<name>A0A654FE70_ARATH</name>
<proteinExistence type="predicted"/>
<organism evidence="1 2">
    <name type="scientific">Arabidopsis thaliana</name>
    <name type="common">Mouse-ear cress</name>
    <dbReference type="NCBI Taxonomy" id="3702"/>
    <lineage>
        <taxon>Eukaryota</taxon>
        <taxon>Viridiplantae</taxon>
        <taxon>Streptophyta</taxon>
        <taxon>Embryophyta</taxon>
        <taxon>Tracheophyta</taxon>
        <taxon>Spermatophyta</taxon>
        <taxon>Magnoliopsida</taxon>
        <taxon>eudicotyledons</taxon>
        <taxon>Gunneridae</taxon>
        <taxon>Pentapetalae</taxon>
        <taxon>rosids</taxon>
        <taxon>malvids</taxon>
        <taxon>Brassicales</taxon>
        <taxon>Brassicaceae</taxon>
        <taxon>Camelineae</taxon>
        <taxon>Arabidopsis</taxon>
    </lineage>
</organism>
<protein>
    <submittedName>
        <fullName evidence="1">Uncharacterized protein</fullName>
    </submittedName>
</protein>
<dbReference type="Proteomes" id="UP000426265">
    <property type="component" value="Unassembled WGS sequence"/>
</dbReference>
<evidence type="ECO:0000313" key="1">
    <source>
        <dbReference type="EMBL" id="VYS59826.1"/>
    </source>
</evidence>
<accession>A0A654FE70</accession>
<reference evidence="1 2" key="1">
    <citation type="submission" date="2019-11" db="EMBL/GenBank/DDBJ databases">
        <authorList>
            <person name="Jiao W.-B."/>
            <person name="Schneeberger K."/>
        </authorList>
    </citation>
    <scope>NUCLEOTIDE SEQUENCE [LARGE SCALE GENOMIC DNA]</scope>
    <source>
        <strain evidence="2">cv. An-1</strain>
    </source>
</reference>
<dbReference type="EMBL" id="CACRSJ010000106">
    <property type="protein sequence ID" value="VYS59826.1"/>
    <property type="molecule type" value="Genomic_DNA"/>
</dbReference>
<evidence type="ECO:0000313" key="2">
    <source>
        <dbReference type="Proteomes" id="UP000426265"/>
    </source>
</evidence>
<dbReference type="AlphaFoldDB" id="A0A654FE70"/>
<sequence length="65" mass="7312">MLEIHNTAIKEIMDQGGNPAALARHQIEIDKLVKKNGGNNGLEIIYSPLQGVRLFVEYPLLIAWR</sequence>
<gene>
    <name evidence="1" type="ORF">AN1_LOCUS15262</name>
</gene>